<dbReference type="InterPro" id="IPR014710">
    <property type="entry name" value="RmlC-like_jellyroll"/>
</dbReference>
<organism evidence="2 3">
    <name type="scientific">Paenibacillus tianjinensis</name>
    <dbReference type="NCBI Taxonomy" id="2810347"/>
    <lineage>
        <taxon>Bacteria</taxon>
        <taxon>Bacillati</taxon>
        <taxon>Bacillota</taxon>
        <taxon>Bacilli</taxon>
        <taxon>Bacillales</taxon>
        <taxon>Paenibacillaceae</taxon>
        <taxon>Paenibacillus</taxon>
    </lineage>
</organism>
<dbReference type="Gene3D" id="2.60.120.10">
    <property type="entry name" value="Jelly Rolls"/>
    <property type="match status" value="1"/>
</dbReference>
<dbReference type="RefSeq" id="WP_206100742.1">
    <property type="nucleotide sequence ID" value="NZ_CP070969.1"/>
</dbReference>
<reference evidence="2 3" key="1">
    <citation type="submission" date="2021-02" db="EMBL/GenBank/DDBJ databases">
        <title>Paenibacillus tianjinensis sp. nov.</title>
        <authorList>
            <person name="Liu H."/>
        </authorList>
    </citation>
    <scope>NUCLEOTIDE SEQUENCE [LARGE SCALE GENOMIC DNA]</scope>
    <source>
        <strain evidence="2 3">TB2019</strain>
    </source>
</reference>
<sequence>MEFYRFDKETGRRISKYDSDFLMSQIIQTTQGAHIGCMYLEADGIIGYHQAVSPQILLIIAGEGEVRGGDNEYFQVKAGDAVFWQKDEWHETKTTNGLTGIVIESEGMKPSSFMTGSLNIPRSCD</sequence>
<gene>
    <name evidence="2" type="ORF">JRJ22_17560</name>
</gene>
<evidence type="ECO:0000259" key="1">
    <source>
        <dbReference type="Pfam" id="PF07883"/>
    </source>
</evidence>
<accession>A0ABX7L554</accession>
<dbReference type="SUPFAM" id="SSF51182">
    <property type="entry name" value="RmlC-like cupins"/>
    <property type="match status" value="1"/>
</dbReference>
<evidence type="ECO:0000313" key="2">
    <source>
        <dbReference type="EMBL" id="QSF43088.1"/>
    </source>
</evidence>
<name>A0ABX7L554_9BACL</name>
<dbReference type="Pfam" id="PF07883">
    <property type="entry name" value="Cupin_2"/>
    <property type="match status" value="1"/>
</dbReference>
<dbReference type="Proteomes" id="UP000663452">
    <property type="component" value="Chromosome"/>
</dbReference>
<feature type="domain" description="Cupin type-2" evidence="1">
    <location>
        <begin position="49"/>
        <end position="94"/>
    </location>
</feature>
<dbReference type="InterPro" id="IPR011051">
    <property type="entry name" value="RmlC_Cupin_sf"/>
</dbReference>
<dbReference type="EMBL" id="CP070969">
    <property type="protein sequence ID" value="QSF43088.1"/>
    <property type="molecule type" value="Genomic_DNA"/>
</dbReference>
<keyword evidence="3" id="KW-1185">Reference proteome</keyword>
<dbReference type="InterPro" id="IPR013096">
    <property type="entry name" value="Cupin_2"/>
</dbReference>
<evidence type="ECO:0000313" key="3">
    <source>
        <dbReference type="Proteomes" id="UP000663452"/>
    </source>
</evidence>
<proteinExistence type="predicted"/>
<protein>
    <submittedName>
        <fullName evidence="2">Cupin domain-containing protein</fullName>
    </submittedName>
</protein>